<organism evidence="1 2">
    <name type="scientific">Pipistrellus kuhlii</name>
    <name type="common">Kuhl's pipistrelle</name>
    <dbReference type="NCBI Taxonomy" id="59472"/>
    <lineage>
        <taxon>Eukaryota</taxon>
        <taxon>Metazoa</taxon>
        <taxon>Chordata</taxon>
        <taxon>Craniata</taxon>
        <taxon>Vertebrata</taxon>
        <taxon>Euteleostomi</taxon>
        <taxon>Mammalia</taxon>
        <taxon>Eutheria</taxon>
        <taxon>Laurasiatheria</taxon>
        <taxon>Chiroptera</taxon>
        <taxon>Yangochiroptera</taxon>
        <taxon>Vespertilionidae</taxon>
        <taxon>Pipistrellus</taxon>
    </lineage>
</organism>
<reference evidence="1 2" key="1">
    <citation type="journal article" date="2020" name="Nature">
        <title>Six reference-quality genomes reveal evolution of bat adaptations.</title>
        <authorList>
            <person name="Jebb D."/>
            <person name="Huang Z."/>
            <person name="Pippel M."/>
            <person name="Hughes G.M."/>
            <person name="Lavrichenko K."/>
            <person name="Devanna P."/>
            <person name="Winkler S."/>
            <person name="Jermiin L.S."/>
            <person name="Skirmuntt E.C."/>
            <person name="Katzourakis A."/>
            <person name="Burkitt-Gray L."/>
            <person name="Ray D.A."/>
            <person name="Sullivan K.A.M."/>
            <person name="Roscito J.G."/>
            <person name="Kirilenko B.M."/>
            <person name="Davalos L.M."/>
            <person name="Corthals A.P."/>
            <person name="Power M.L."/>
            <person name="Jones G."/>
            <person name="Ransome R.D."/>
            <person name="Dechmann D.K.N."/>
            <person name="Locatelli A.G."/>
            <person name="Puechmaille S.J."/>
            <person name="Fedrigo O."/>
            <person name="Jarvis E.D."/>
            <person name="Hiller M."/>
            <person name="Vernes S.C."/>
            <person name="Myers E.W."/>
            <person name="Teeling E.C."/>
        </authorList>
    </citation>
    <scope>NUCLEOTIDE SEQUENCE [LARGE SCALE GENOMIC DNA]</scope>
    <source>
        <strain evidence="1">MPipKuh1</strain>
        <tissue evidence="1">Flight muscle</tissue>
    </source>
</reference>
<comment type="caution">
    <text evidence="1">The sequence shown here is derived from an EMBL/GenBank/DDBJ whole genome shotgun (WGS) entry which is preliminary data.</text>
</comment>
<keyword evidence="2" id="KW-1185">Reference proteome</keyword>
<name>A0A7J7Y967_PIPKU</name>
<sequence>MTSLEPLDQSLPEANRVSAPFSQYPLIKSHRRTPFIHASVVSIPQMSHHQGKLPDLGYKPTPKVLQLKNNPSHTIGLREQQFPKRMLGKHNNSYHRSLHTSRRRAWERAHGAATQWRRHLFLLSETKKTGN</sequence>
<gene>
    <name evidence="1" type="ORF">mPipKuh1_010335</name>
</gene>
<evidence type="ECO:0000313" key="1">
    <source>
        <dbReference type="EMBL" id="KAF6358511.1"/>
    </source>
</evidence>
<dbReference type="EMBL" id="JACAGB010000006">
    <property type="protein sequence ID" value="KAF6358511.1"/>
    <property type="molecule type" value="Genomic_DNA"/>
</dbReference>
<protein>
    <submittedName>
        <fullName evidence="1">Uncharacterized protein</fullName>
    </submittedName>
</protein>
<proteinExistence type="predicted"/>
<accession>A0A7J7Y967</accession>
<dbReference type="AlphaFoldDB" id="A0A7J7Y967"/>
<evidence type="ECO:0000313" key="2">
    <source>
        <dbReference type="Proteomes" id="UP000558488"/>
    </source>
</evidence>
<dbReference type="Proteomes" id="UP000558488">
    <property type="component" value="Unassembled WGS sequence"/>
</dbReference>